<evidence type="ECO:0000313" key="3">
    <source>
        <dbReference type="Proteomes" id="UP000230423"/>
    </source>
</evidence>
<keyword evidence="3" id="KW-1185">Reference proteome</keyword>
<feature type="coiled-coil region" evidence="1">
    <location>
        <begin position="8"/>
        <end position="98"/>
    </location>
</feature>
<protein>
    <submittedName>
        <fullName evidence="2">Uncharacterized protein</fullName>
    </submittedName>
</protein>
<feature type="non-terminal residue" evidence="2">
    <location>
        <position position="115"/>
    </location>
</feature>
<dbReference type="EMBL" id="KZ407131">
    <property type="protein sequence ID" value="PIO53754.1"/>
    <property type="molecule type" value="Genomic_DNA"/>
</dbReference>
<proteinExistence type="predicted"/>
<organism evidence="2 3">
    <name type="scientific">Teladorsagia circumcincta</name>
    <name type="common">Brown stomach worm</name>
    <name type="synonym">Ostertagia circumcincta</name>
    <dbReference type="NCBI Taxonomy" id="45464"/>
    <lineage>
        <taxon>Eukaryota</taxon>
        <taxon>Metazoa</taxon>
        <taxon>Ecdysozoa</taxon>
        <taxon>Nematoda</taxon>
        <taxon>Chromadorea</taxon>
        <taxon>Rhabditida</taxon>
        <taxon>Rhabditina</taxon>
        <taxon>Rhabditomorpha</taxon>
        <taxon>Strongyloidea</taxon>
        <taxon>Trichostrongylidae</taxon>
        <taxon>Teladorsagia</taxon>
    </lineage>
</organism>
<accession>A0A2G9T742</accession>
<dbReference type="Proteomes" id="UP000230423">
    <property type="component" value="Unassembled WGS sequence"/>
</dbReference>
<dbReference type="OrthoDB" id="5859884at2759"/>
<dbReference type="AlphaFoldDB" id="A0A2G9T742"/>
<evidence type="ECO:0000256" key="1">
    <source>
        <dbReference type="SAM" id="Coils"/>
    </source>
</evidence>
<evidence type="ECO:0000313" key="2">
    <source>
        <dbReference type="EMBL" id="PIO53754.1"/>
    </source>
</evidence>
<keyword evidence="1" id="KW-0175">Coiled coil</keyword>
<sequence>MEMELSKLDAKDQEIAEYSIRNDELMTKQQQLEQELEEQRESNAMLSGENKSLQDQIMQLRSEIDHLNENVDSVNLREQELKTRLEETKQLNVTHEQNIHKLKTSVRVLQEKLET</sequence>
<reference evidence="2 3" key="1">
    <citation type="submission" date="2015-09" db="EMBL/GenBank/DDBJ databases">
        <title>Draft genome of the parasitic nematode Teladorsagia circumcincta isolate WARC Sus (inbred).</title>
        <authorList>
            <person name="Mitreva M."/>
        </authorList>
    </citation>
    <scope>NUCLEOTIDE SEQUENCE [LARGE SCALE GENOMIC DNA]</scope>
    <source>
        <strain evidence="2 3">S</strain>
    </source>
</reference>
<gene>
    <name evidence="2" type="ORF">TELCIR_24898</name>
</gene>
<name>A0A2G9T742_TELCI</name>